<dbReference type="InterPro" id="IPR005064">
    <property type="entry name" value="BUG"/>
</dbReference>
<dbReference type="EMBL" id="JACIDJ010000003">
    <property type="protein sequence ID" value="MBB3898681.1"/>
    <property type="molecule type" value="Genomic_DNA"/>
</dbReference>
<dbReference type="Gene3D" id="3.40.190.10">
    <property type="entry name" value="Periplasmic binding protein-like II"/>
    <property type="match status" value="1"/>
</dbReference>
<dbReference type="Gene3D" id="3.40.190.150">
    <property type="entry name" value="Bordetella uptake gene, domain 1"/>
    <property type="match status" value="1"/>
</dbReference>
<dbReference type="AlphaFoldDB" id="A0A840AC13"/>
<reference evidence="3 4" key="1">
    <citation type="submission" date="2020-08" db="EMBL/GenBank/DDBJ databases">
        <title>Genomic Encyclopedia of Type Strains, Phase IV (KMG-IV): sequencing the most valuable type-strain genomes for metagenomic binning, comparative biology and taxonomic classification.</title>
        <authorList>
            <person name="Goeker M."/>
        </authorList>
    </citation>
    <scope>NUCLEOTIDE SEQUENCE [LARGE SCALE GENOMIC DNA]</scope>
    <source>
        <strain evidence="3 4">DSM 19979</strain>
    </source>
</reference>
<keyword evidence="3" id="KW-0675">Receptor</keyword>
<feature type="signal peptide" evidence="2">
    <location>
        <begin position="1"/>
        <end position="24"/>
    </location>
</feature>
<dbReference type="Pfam" id="PF03401">
    <property type="entry name" value="TctC"/>
    <property type="match status" value="1"/>
</dbReference>
<protein>
    <submittedName>
        <fullName evidence="3">Tripartite-type tricarboxylate transporter receptor subunit TctC</fullName>
    </submittedName>
</protein>
<keyword evidence="2" id="KW-0732">Signal</keyword>
<dbReference type="SUPFAM" id="SSF53850">
    <property type="entry name" value="Periplasmic binding protein-like II"/>
    <property type="match status" value="1"/>
</dbReference>
<dbReference type="PANTHER" id="PTHR42928">
    <property type="entry name" value="TRICARBOXYLATE-BINDING PROTEIN"/>
    <property type="match status" value="1"/>
</dbReference>
<dbReference type="PANTHER" id="PTHR42928:SF5">
    <property type="entry name" value="BLR1237 PROTEIN"/>
    <property type="match status" value="1"/>
</dbReference>
<evidence type="ECO:0000256" key="1">
    <source>
        <dbReference type="ARBA" id="ARBA00006987"/>
    </source>
</evidence>
<evidence type="ECO:0000313" key="4">
    <source>
        <dbReference type="Proteomes" id="UP000553193"/>
    </source>
</evidence>
<comment type="caution">
    <text evidence="3">The sequence shown here is derived from an EMBL/GenBank/DDBJ whole genome shotgun (WGS) entry which is preliminary data.</text>
</comment>
<proteinExistence type="inferred from homology"/>
<sequence length="326" mass="34604">MIKITRRAAGAALLPLLAAPALQAQPAWPDRNIRLIVPFGAGGAVDTLSRIVAARFPEVANGHTLVVENRPGAGGTIAGAFTAQQRPDGQTLMMADIGANAIGKELNPSLSYDPMTGFTPIIHLVNLPSVLLAHPTIEARTTQEVIDLARARPDGYTYSSAGNGNGSHLFMELFLRRAGIRMVHVPYRSGAELVTALVRGDVQFAFPSVSSALSMIREGRVRAVGVGSPAGTPLLPDIRPVADVLPGFNTAIWHGILGPAGMDRDLALRINAVFARIAAMPEVVEQVARQQAGQMVPGTPEAFATHIRTEFDTWAPIIREGNIRAS</sequence>
<gene>
    <name evidence="3" type="ORF">GGQ83_002124</name>
</gene>
<dbReference type="PIRSF" id="PIRSF017082">
    <property type="entry name" value="YflP"/>
    <property type="match status" value="1"/>
</dbReference>
<evidence type="ECO:0000256" key="2">
    <source>
        <dbReference type="SAM" id="SignalP"/>
    </source>
</evidence>
<dbReference type="InterPro" id="IPR042100">
    <property type="entry name" value="Bug_dom1"/>
</dbReference>
<name>A0A840AC13_9PROT</name>
<feature type="chain" id="PRO_5032607988" evidence="2">
    <location>
        <begin position="25"/>
        <end position="326"/>
    </location>
</feature>
<comment type="similarity">
    <text evidence="1">Belongs to the UPF0065 (bug) family.</text>
</comment>
<evidence type="ECO:0000313" key="3">
    <source>
        <dbReference type="EMBL" id="MBB3898681.1"/>
    </source>
</evidence>
<dbReference type="Proteomes" id="UP000553193">
    <property type="component" value="Unassembled WGS sequence"/>
</dbReference>
<accession>A0A840AC13</accession>
<organism evidence="3 4">
    <name type="scientific">Roseococcus suduntuyensis</name>
    <dbReference type="NCBI Taxonomy" id="455361"/>
    <lineage>
        <taxon>Bacteria</taxon>
        <taxon>Pseudomonadati</taxon>
        <taxon>Pseudomonadota</taxon>
        <taxon>Alphaproteobacteria</taxon>
        <taxon>Acetobacterales</taxon>
        <taxon>Roseomonadaceae</taxon>
        <taxon>Roseococcus</taxon>
    </lineage>
</organism>
<dbReference type="RefSeq" id="WP_242535061.1">
    <property type="nucleotide sequence ID" value="NZ_JACIDJ010000003.1"/>
</dbReference>
<keyword evidence="4" id="KW-1185">Reference proteome</keyword>